<accession>A0A2Z6NMK4</accession>
<feature type="compositionally biased region" description="Basic and acidic residues" evidence="1">
    <location>
        <begin position="164"/>
        <end position="173"/>
    </location>
</feature>
<name>A0A2Z6NMK4_TRISU</name>
<dbReference type="EMBL" id="DF973445">
    <property type="protein sequence ID" value="GAU31067.1"/>
    <property type="molecule type" value="Genomic_DNA"/>
</dbReference>
<dbReference type="PANTHER" id="PTHR31286:SF99">
    <property type="entry name" value="DUF4283 DOMAIN-CONTAINING PROTEIN"/>
    <property type="match status" value="1"/>
</dbReference>
<dbReference type="Proteomes" id="UP000242715">
    <property type="component" value="Unassembled WGS sequence"/>
</dbReference>
<dbReference type="OrthoDB" id="1001863at2759"/>
<dbReference type="AlphaFoldDB" id="A0A2Z6NMK4"/>
<evidence type="ECO:0000313" key="3">
    <source>
        <dbReference type="Proteomes" id="UP000242715"/>
    </source>
</evidence>
<proteinExistence type="predicted"/>
<protein>
    <submittedName>
        <fullName evidence="2">Uncharacterized protein</fullName>
    </submittedName>
</protein>
<keyword evidence="3" id="KW-1185">Reference proteome</keyword>
<feature type="region of interest" description="Disordered" evidence="1">
    <location>
        <begin position="157"/>
        <end position="176"/>
    </location>
</feature>
<evidence type="ECO:0000256" key="1">
    <source>
        <dbReference type="SAM" id="MobiDB-lite"/>
    </source>
</evidence>
<dbReference type="PANTHER" id="PTHR31286">
    <property type="entry name" value="GLYCINE-RICH CELL WALL STRUCTURAL PROTEIN 1.8-LIKE"/>
    <property type="match status" value="1"/>
</dbReference>
<reference evidence="3" key="1">
    <citation type="journal article" date="2017" name="Front. Plant Sci.">
        <title>Climate Clever Clovers: New Paradigm to Reduce the Environmental Footprint of Ruminants by Breeding Low Methanogenic Forages Utilizing Haplotype Variation.</title>
        <authorList>
            <person name="Kaur P."/>
            <person name="Appels R."/>
            <person name="Bayer P.E."/>
            <person name="Keeble-Gagnere G."/>
            <person name="Wang J."/>
            <person name="Hirakawa H."/>
            <person name="Shirasawa K."/>
            <person name="Vercoe P."/>
            <person name="Stefanova K."/>
            <person name="Durmic Z."/>
            <person name="Nichols P."/>
            <person name="Revell C."/>
            <person name="Isobe S.N."/>
            <person name="Edwards D."/>
            <person name="Erskine W."/>
        </authorList>
    </citation>
    <scope>NUCLEOTIDE SEQUENCE [LARGE SCALE GENOMIC DNA]</scope>
    <source>
        <strain evidence="3">cv. Daliak</strain>
    </source>
</reference>
<evidence type="ECO:0000313" key="2">
    <source>
        <dbReference type="EMBL" id="GAU31067.1"/>
    </source>
</evidence>
<organism evidence="2 3">
    <name type="scientific">Trifolium subterraneum</name>
    <name type="common">Subterranean clover</name>
    <dbReference type="NCBI Taxonomy" id="3900"/>
    <lineage>
        <taxon>Eukaryota</taxon>
        <taxon>Viridiplantae</taxon>
        <taxon>Streptophyta</taxon>
        <taxon>Embryophyta</taxon>
        <taxon>Tracheophyta</taxon>
        <taxon>Spermatophyta</taxon>
        <taxon>Magnoliopsida</taxon>
        <taxon>eudicotyledons</taxon>
        <taxon>Gunneridae</taxon>
        <taxon>Pentapetalae</taxon>
        <taxon>rosids</taxon>
        <taxon>fabids</taxon>
        <taxon>Fabales</taxon>
        <taxon>Fabaceae</taxon>
        <taxon>Papilionoideae</taxon>
        <taxon>50 kb inversion clade</taxon>
        <taxon>NPAAA clade</taxon>
        <taxon>Hologalegina</taxon>
        <taxon>IRL clade</taxon>
        <taxon>Trifolieae</taxon>
        <taxon>Trifolium</taxon>
    </lineage>
</organism>
<dbReference type="InterPro" id="IPR040256">
    <property type="entry name" value="At4g02000-like"/>
</dbReference>
<sequence length="217" mass="24180">MQISGMPIEFYDSEILDYIGNRVRKMVKVDKNTLTHERGKYARLCVQVNLAKPLLAMFTIKERKYNIEYEGLHMLCTTCGRFGHYTEGGGQDSNIVGSNGDGPWKIVQNTRRNHKGSSGKNNMTADINAPTTKVNSITNFTGSIFDSLGDENPEVNGEGINGEETMKEPKLGDEDMGEVNENINRMHPKKLKIKRGNGATLAVNEEASPERINKETI</sequence>
<gene>
    <name evidence="2" type="ORF">TSUD_322040</name>
</gene>